<dbReference type="Proteomes" id="UP000625976">
    <property type="component" value="Unassembled WGS sequence"/>
</dbReference>
<sequence length="241" mass="27895">MCTVTLIPLGKTNFVLTSNRDEAPDRETLDPEFYMEAHVKLLYPKDKVAGGTWIGVSSKKRLICLLNGGFTEHKRQEKYRMSRGVVVKELLTTNHLFKTIEAYDFFNIEPFTIVLVDWVDELHFYELVWDGIAKHLTKLPLEPRIWSSSSLYTKPMKDSRLDWFKGFKANKELIPENMLEFHNSAGKGNSDFGVVMDRGFVKTTSITQVIKQDEEIDLQFFNLQKNTKSNTTFIFEENTHG</sequence>
<dbReference type="Pfam" id="PF05742">
    <property type="entry name" value="TANGO2"/>
    <property type="match status" value="1"/>
</dbReference>
<evidence type="ECO:0008006" key="3">
    <source>
        <dbReference type="Google" id="ProtNLM"/>
    </source>
</evidence>
<organism evidence="1 2">
    <name type="scientific">Bizionia arctica</name>
    <dbReference type="NCBI Taxonomy" id="1495645"/>
    <lineage>
        <taxon>Bacteria</taxon>
        <taxon>Pseudomonadati</taxon>
        <taxon>Bacteroidota</taxon>
        <taxon>Flavobacteriia</taxon>
        <taxon>Flavobacteriales</taxon>
        <taxon>Flavobacteriaceae</taxon>
        <taxon>Bizionia</taxon>
    </lineage>
</organism>
<reference evidence="1" key="2">
    <citation type="submission" date="2020-09" db="EMBL/GenBank/DDBJ databases">
        <authorList>
            <person name="Sun Q."/>
            <person name="Zhou Y."/>
        </authorList>
    </citation>
    <scope>NUCLEOTIDE SEQUENCE</scope>
    <source>
        <strain evidence="1">CGMCC 1.12751</strain>
    </source>
</reference>
<dbReference type="PANTHER" id="PTHR17985">
    <property type="entry name" value="SER/THR-RICH PROTEIN T10 IN DGCR REGION"/>
    <property type="match status" value="1"/>
</dbReference>
<proteinExistence type="predicted"/>
<dbReference type="EMBL" id="BMFQ01000001">
    <property type="protein sequence ID" value="GGG41197.1"/>
    <property type="molecule type" value="Genomic_DNA"/>
</dbReference>
<evidence type="ECO:0000313" key="1">
    <source>
        <dbReference type="EMBL" id="GGG41197.1"/>
    </source>
</evidence>
<evidence type="ECO:0000313" key="2">
    <source>
        <dbReference type="Proteomes" id="UP000625976"/>
    </source>
</evidence>
<name>A0A917GDS2_9FLAO</name>
<accession>A0A917GDS2</accession>
<reference evidence="1" key="1">
    <citation type="journal article" date="2014" name="Int. J. Syst. Evol. Microbiol.">
        <title>Complete genome sequence of Corynebacterium casei LMG S-19264T (=DSM 44701T), isolated from a smear-ripened cheese.</title>
        <authorList>
            <consortium name="US DOE Joint Genome Institute (JGI-PGF)"/>
            <person name="Walter F."/>
            <person name="Albersmeier A."/>
            <person name="Kalinowski J."/>
            <person name="Ruckert C."/>
        </authorList>
    </citation>
    <scope>NUCLEOTIDE SEQUENCE</scope>
    <source>
        <strain evidence="1">CGMCC 1.12751</strain>
    </source>
</reference>
<dbReference type="PANTHER" id="PTHR17985:SF8">
    <property type="entry name" value="TRANSPORT AND GOLGI ORGANIZATION PROTEIN 2 HOMOLOG"/>
    <property type="match status" value="1"/>
</dbReference>
<dbReference type="AlphaFoldDB" id="A0A917GDS2"/>
<protein>
    <recommendedName>
        <fullName evidence="3">NRDE family protein</fullName>
    </recommendedName>
</protein>
<dbReference type="RefSeq" id="WP_188462617.1">
    <property type="nucleotide sequence ID" value="NZ_BMFQ01000001.1"/>
</dbReference>
<keyword evidence="2" id="KW-1185">Reference proteome</keyword>
<gene>
    <name evidence="1" type="ORF">GCM10010976_10990</name>
</gene>
<dbReference type="InterPro" id="IPR008551">
    <property type="entry name" value="TANGO2"/>
</dbReference>
<comment type="caution">
    <text evidence="1">The sequence shown here is derived from an EMBL/GenBank/DDBJ whole genome shotgun (WGS) entry which is preliminary data.</text>
</comment>